<sequence length="305" mass="36388">MTIIIKSMIIRRIMRKKSNNQRFIHRKPTPSPFFESNNNSTSTNTTTFSSPSDYQDLTNLPSNAPIPLQIEAFKMYNKCNIFNKEPILRLAIIRQMRNFDFPPHKDLYQKITKEDEMKLLNWIDESFISLLYYKKLWKPYKDWNLQDDLNEHQIRTNNLNLIKNEYQEQIIKPLKLKYNQNIINDILKNLNQSEFKEPATIWESNQLNQIEWMSEKTCDILWPGLFNCQEDHLINRRYWESVSRQFSKLNGGFPRGMSSNEIMLDLLNEIGEPVEIGIDDKEEGDDQVKKVAEELLMKQFLEERQ</sequence>
<protein>
    <submittedName>
        <fullName evidence="2">Uncharacterized protein</fullName>
    </submittedName>
</protein>
<dbReference type="EMBL" id="MU167575">
    <property type="protein sequence ID" value="KAG0139496.1"/>
    <property type="molecule type" value="Genomic_DNA"/>
</dbReference>
<comment type="caution">
    <text evidence="2">The sequence shown here is derived from an EMBL/GenBank/DDBJ whole genome shotgun (WGS) entry which is preliminary data.</text>
</comment>
<feature type="region of interest" description="Disordered" evidence="1">
    <location>
        <begin position="24"/>
        <end position="51"/>
    </location>
</feature>
<accession>A0A9P6N5C4</accession>
<proteinExistence type="predicted"/>
<reference evidence="2" key="1">
    <citation type="submission" date="2013-11" db="EMBL/GenBank/DDBJ databases">
        <title>Genome sequence of the fusiform rust pathogen reveals effectors for host alternation and coevolution with pine.</title>
        <authorList>
            <consortium name="DOE Joint Genome Institute"/>
            <person name="Smith K."/>
            <person name="Pendleton A."/>
            <person name="Kubisiak T."/>
            <person name="Anderson C."/>
            <person name="Salamov A."/>
            <person name="Aerts A."/>
            <person name="Riley R."/>
            <person name="Clum A."/>
            <person name="Lindquist E."/>
            <person name="Ence D."/>
            <person name="Campbell M."/>
            <person name="Kronenberg Z."/>
            <person name="Feau N."/>
            <person name="Dhillon B."/>
            <person name="Hamelin R."/>
            <person name="Burleigh J."/>
            <person name="Smith J."/>
            <person name="Yandell M."/>
            <person name="Nelson C."/>
            <person name="Grigoriev I."/>
            <person name="Davis J."/>
        </authorList>
    </citation>
    <scope>NUCLEOTIDE SEQUENCE</scope>
    <source>
        <strain evidence="2">G11</strain>
    </source>
</reference>
<name>A0A9P6N5C4_9BASI</name>
<evidence type="ECO:0000313" key="2">
    <source>
        <dbReference type="EMBL" id="KAG0139496.1"/>
    </source>
</evidence>
<evidence type="ECO:0000313" key="3">
    <source>
        <dbReference type="Proteomes" id="UP000886653"/>
    </source>
</evidence>
<feature type="compositionally biased region" description="Low complexity" evidence="1">
    <location>
        <begin position="32"/>
        <end position="51"/>
    </location>
</feature>
<gene>
    <name evidence="2" type="ORF">CROQUDRAFT_666403</name>
</gene>
<dbReference type="OrthoDB" id="2505255at2759"/>
<dbReference type="AlphaFoldDB" id="A0A9P6N5C4"/>
<organism evidence="2 3">
    <name type="scientific">Cronartium quercuum f. sp. fusiforme G11</name>
    <dbReference type="NCBI Taxonomy" id="708437"/>
    <lineage>
        <taxon>Eukaryota</taxon>
        <taxon>Fungi</taxon>
        <taxon>Dikarya</taxon>
        <taxon>Basidiomycota</taxon>
        <taxon>Pucciniomycotina</taxon>
        <taxon>Pucciniomycetes</taxon>
        <taxon>Pucciniales</taxon>
        <taxon>Coleosporiaceae</taxon>
        <taxon>Cronartium</taxon>
    </lineage>
</organism>
<dbReference type="Proteomes" id="UP000886653">
    <property type="component" value="Unassembled WGS sequence"/>
</dbReference>
<keyword evidence="3" id="KW-1185">Reference proteome</keyword>
<evidence type="ECO:0000256" key="1">
    <source>
        <dbReference type="SAM" id="MobiDB-lite"/>
    </source>
</evidence>